<dbReference type="PROSITE" id="PS50102">
    <property type="entry name" value="RRM"/>
    <property type="match status" value="4"/>
</dbReference>
<feature type="region of interest" description="Disordered" evidence="4">
    <location>
        <begin position="794"/>
        <end position="817"/>
    </location>
</feature>
<dbReference type="InterPro" id="IPR034195">
    <property type="entry name" value="Mrn1_RRM1"/>
</dbReference>
<dbReference type="CDD" id="cd12522">
    <property type="entry name" value="RRM4_MRN1"/>
    <property type="match status" value="1"/>
</dbReference>
<evidence type="ECO:0000256" key="1">
    <source>
        <dbReference type="ARBA" id="ARBA00022737"/>
    </source>
</evidence>
<feature type="compositionally biased region" description="Polar residues" evidence="4">
    <location>
        <begin position="628"/>
        <end position="641"/>
    </location>
</feature>
<evidence type="ECO:0000256" key="2">
    <source>
        <dbReference type="ARBA" id="ARBA00022884"/>
    </source>
</evidence>
<dbReference type="InterPro" id="IPR039171">
    <property type="entry name" value="Cwc2/Slt11"/>
</dbReference>
<feature type="region of interest" description="Disordered" evidence="4">
    <location>
        <begin position="723"/>
        <end position="753"/>
    </location>
</feature>
<feature type="compositionally biased region" description="Polar residues" evidence="4">
    <location>
        <begin position="648"/>
        <end position="672"/>
    </location>
</feature>
<dbReference type="SUPFAM" id="SSF54928">
    <property type="entry name" value="RNA-binding domain, RBD"/>
    <property type="match status" value="3"/>
</dbReference>
<feature type="region of interest" description="Disordered" evidence="4">
    <location>
        <begin position="585"/>
        <end position="672"/>
    </location>
</feature>
<dbReference type="Pfam" id="PF10378">
    <property type="entry name" value="RRM"/>
    <property type="match status" value="1"/>
</dbReference>
<proteinExistence type="predicted"/>
<dbReference type="AlphaFoldDB" id="A0A0D2DL36"/>
<gene>
    <name evidence="6" type="ORF">PV04_09959</name>
</gene>
<evidence type="ECO:0000313" key="6">
    <source>
        <dbReference type="EMBL" id="KIW63082.1"/>
    </source>
</evidence>
<feature type="compositionally biased region" description="Low complexity" evidence="4">
    <location>
        <begin position="744"/>
        <end position="753"/>
    </location>
</feature>
<dbReference type="Proteomes" id="UP000054266">
    <property type="component" value="Unassembled WGS sequence"/>
</dbReference>
<keyword evidence="7" id="KW-1185">Reference proteome</keyword>
<reference evidence="6 7" key="1">
    <citation type="submission" date="2015-01" db="EMBL/GenBank/DDBJ databases">
        <title>The Genome Sequence of Capronia semiimmersa CBS27337.</title>
        <authorList>
            <consortium name="The Broad Institute Genomics Platform"/>
            <person name="Cuomo C."/>
            <person name="de Hoog S."/>
            <person name="Gorbushina A."/>
            <person name="Stielow B."/>
            <person name="Teixiera M."/>
            <person name="Abouelleil A."/>
            <person name="Chapman S.B."/>
            <person name="Priest M."/>
            <person name="Young S.K."/>
            <person name="Wortman J."/>
            <person name="Nusbaum C."/>
            <person name="Birren B."/>
        </authorList>
    </citation>
    <scope>NUCLEOTIDE SEQUENCE [LARGE SCALE GENOMIC DNA]</scope>
    <source>
        <strain evidence="6 7">CBS 27337</strain>
    </source>
</reference>
<dbReference type="InterPro" id="IPR000504">
    <property type="entry name" value="RRM_dom"/>
</dbReference>
<dbReference type="InterPro" id="IPR035979">
    <property type="entry name" value="RBD_domain_sf"/>
</dbReference>
<dbReference type="GO" id="GO:0051252">
    <property type="term" value="P:regulation of RNA metabolic process"/>
    <property type="evidence" value="ECO:0007669"/>
    <property type="project" value="UniProtKB-ARBA"/>
</dbReference>
<feature type="compositionally biased region" description="Low complexity" evidence="4">
    <location>
        <begin position="796"/>
        <end position="809"/>
    </location>
</feature>
<evidence type="ECO:0000259" key="5">
    <source>
        <dbReference type="PROSITE" id="PS50102"/>
    </source>
</evidence>
<organism evidence="6 7">
    <name type="scientific">Phialophora macrospora</name>
    <dbReference type="NCBI Taxonomy" id="1851006"/>
    <lineage>
        <taxon>Eukaryota</taxon>
        <taxon>Fungi</taxon>
        <taxon>Dikarya</taxon>
        <taxon>Ascomycota</taxon>
        <taxon>Pezizomycotina</taxon>
        <taxon>Eurotiomycetes</taxon>
        <taxon>Chaetothyriomycetidae</taxon>
        <taxon>Chaetothyriales</taxon>
        <taxon>Herpotrichiellaceae</taxon>
        <taxon>Phialophora</taxon>
    </lineage>
</organism>
<protein>
    <recommendedName>
        <fullName evidence="5">RRM domain-containing protein</fullName>
    </recommendedName>
</protein>
<dbReference type="SMART" id="SM00360">
    <property type="entry name" value="RRM"/>
    <property type="match status" value="4"/>
</dbReference>
<dbReference type="HOGENOM" id="CLU_017390_0_0_1"/>
<dbReference type="FunFam" id="3.30.70.330:FF:000047">
    <property type="entry name" value="Differentiation 1 negative regulator"/>
    <property type="match status" value="1"/>
</dbReference>
<dbReference type="FunFam" id="3.30.70.330:FF:000120">
    <property type="entry name" value="Negative regulator of differentiation 1"/>
    <property type="match status" value="1"/>
</dbReference>
<dbReference type="Pfam" id="PF00076">
    <property type="entry name" value="RRM_1"/>
    <property type="match status" value="2"/>
</dbReference>
<dbReference type="GO" id="GO:0000398">
    <property type="term" value="P:mRNA splicing, via spliceosome"/>
    <property type="evidence" value="ECO:0007669"/>
    <property type="project" value="TreeGrafter"/>
</dbReference>
<sequence length="860" mass="91626">MLAAMQSQDVFGGYGGRFASSKYGPDNTGFSHGVYPPNQTSYPPFADRNLRKPMVPSIATSAKDHQHPYNANGDTPATAFDMNFTPLLPSQLLLGSPFQPGSPGSFASPQFPTFNRFTPGTNALHNQTQQYQQNQQMQAQLQSPTQHNANPLSPQGYQNVMSPESYTAQSPTGFGGLGGAAFGHYQPMVGMGNAWMAGTSRTVYLGNIPADTSAEEILSHVRSGQIESVRLLPEKNCAFISFLDSSSATHFHSDAILKKLSIKGNDIKIGWGKPSQVPTSVALAVQQSGASRNVYLGNLPEDVTEQEIREELGKFGPIDTIKMVREKAIAFVHFLSISNAVKTVAQLPQDPKWGPPRRVYYGKDRCAYVSKTQQQNAAQYLGIAPGYAHVLNGADRDLISNALAQQSVAAAAVATTAGGVNNLGNRTVYLGNIHPETTIEEICNVVRGGLLHHIRYIPDKHICFVTFIDPTSAASFYALSNLQGLMIHNRRLKIGWGKHSGALPPAIALAVSGGASRNVYIGNLDESWSEERLRQDFSEYGEIELVNTLREKSCAFVNFTNIANAIKAIEAVRQRDEYKRFKINFGKDRCGNPPRQNLNNANGNQPRMQSPLDGAGSPAAMNGFEHAVSQSGSSPTRSTIPTGPKASFASQSQVNPRQPSVPASTPSAILNAGNNNPLTMYLSHVSQQQAQAEQDLRDDTLTFAQLQQQQNQALANQQAALYGEMPNGHSGLDMPAPSHVPRQSSISGGFNSSSLSNGASTTVGGLLAPTNTGLGANRSAHSRAVSLPAFSQEIFGGPSSAQQGPSSSRGFGGHAPQGSFGGFGSAFGTGFGTSGFNGLGLSNDGRGGLSGWAEEEIGAK</sequence>
<dbReference type="InterPro" id="IPR018835">
    <property type="entry name" value="RNA-binding_domain_put"/>
</dbReference>
<dbReference type="FunFam" id="3.30.70.330:FF:000064">
    <property type="entry name" value="Differentiation 1 negative regulator"/>
    <property type="match status" value="1"/>
</dbReference>
<dbReference type="Gene3D" id="3.30.70.330">
    <property type="match status" value="4"/>
</dbReference>
<feature type="domain" description="RRM" evidence="5">
    <location>
        <begin position="201"/>
        <end position="274"/>
    </location>
</feature>
<dbReference type="CDD" id="cd12523">
    <property type="entry name" value="RRM2_MRN1"/>
    <property type="match status" value="1"/>
</dbReference>
<feature type="domain" description="RRM" evidence="5">
    <location>
        <begin position="292"/>
        <end position="364"/>
    </location>
</feature>
<dbReference type="FunFam" id="3.30.70.330:FF:000130">
    <property type="entry name" value="Differentiation 1 negative regulator"/>
    <property type="match status" value="1"/>
</dbReference>
<accession>A0A0D2DL36</accession>
<dbReference type="STRING" id="5601.A0A0D2DL36"/>
<feature type="compositionally biased region" description="Polar residues" evidence="4">
    <location>
        <begin position="594"/>
        <end position="608"/>
    </location>
</feature>
<evidence type="ECO:0000256" key="4">
    <source>
        <dbReference type="SAM" id="MobiDB-lite"/>
    </source>
</evidence>
<dbReference type="EMBL" id="KN846962">
    <property type="protein sequence ID" value="KIW63082.1"/>
    <property type="molecule type" value="Genomic_DNA"/>
</dbReference>
<dbReference type="GO" id="GO:0010468">
    <property type="term" value="P:regulation of gene expression"/>
    <property type="evidence" value="ECO:0007669"/>
    <property type="project" value="UniProtKB-ARBA"/>
</dbReference>
<dbReference type="GO" id="GO:0003729">
    <property type="term" value="F:mRNA binding"/>
    <property type="evidence" value="ECO:0007669"/>
    <property type="project" value="UniProtKB-ARBA"/>
</dbReference>
<dbReference type="CDD" id="cd12520">
    <property type="entry name" value="RRM1_MRN1"/>
    <property type="match status" value="1"/>
</dbReference>
<keyword evidence="1" id="KW-0677">Repeat</keyword>
<name>A0A0D2DL36_9EURO</name>
<feature type="domain" description="RRM" evidence="5">
    <location>
        <begin position="517"/>
        <end position="588"/>
    </location>
</feature>
<keyword evidence="2 3" id="KW-0694">RNA-binding</keyword>
<feature type="domain" description="RRM" evidence="5">
    <location>
        <begin position="426"/>
        <end position="499"/>
    </location>
</feature>
<dbReference type="InterPro" id="IPR012677">
    <property type="entry name" value="Nucleotide-bd_a/b_plait_sf"/>
</dbReference>
<dbReference type="GO" id="GO:0010494">
    <property type="term" value="C:cytoplasmic stress granule"/>
    <property type="evidence" value="ECO:0007669"/>
    <property type="project" value="TreeGrafter"/>
</dbReference>
<dbReference type="CDD" id="cd12521">
    <property type="entry name" value="RRM3_MRN1"/>
    <property type="match status" value="1"/>
</dbReference>
<dbReference type="PANTHER" id="PTHR14089:SF8">
    <property type="entry name" value="RNA-BINDING PROTEIN MRN1"/>
    <property type="match status" value="1"/>
</dbReference>
<evidence type="ECO:0000256" key="3">
    <source>
        <dbReference type="PROSITE-ProRule" id="PRU00176"/>
    </source>
</evidence>
<dbReference type="PANTHER" id="PTHR14089">
    <property type="entry name" value="PRE-MRNA-SPLICING FACTOR RBM22"/>
    <property type="match status" value="1"/>
</dbReference>
<evidence type="ECO:0000313" key="7">
    <source>
        <dbReference type="Proteomes" id="UP000054266"/>
    </source>
</evidence>